<evidence type="ECO:0000256" key="11">
    <source>
        <dbReference type="PIRSR" id="PIRSR601621-4"/>
    </source>
</evidence>
<keyword evidence="2 12" id="KW-0575">Peroxidase</keyword>
<dbReference type="FunFam" id="1.10.520.10:FF:000021">
    <property type="entry name" value="Peroxidase"/>
    <property type="match status" value="1"/>
</dbReference>
<dbReference type="InterPro" id="IPR010255">
    <property type="entry name" value="Haem_peroxidase_sf"/>
</dbReference>
<dbReference type="Pfam" id="PF00141">
    <property type="entry name" value="peroxidase"/>
    <property type="match status" value="1"/>
</dbReference>
<dbReference type="OrthoDB" id="2113341at2759"/>
<comment type="similarity">
    <text evidence="1 12">Belongs to the peroxidase family. Ligninase subfamily.</text>
</comment>
<keyword evidence="5 12" id="KW-0560">Oxidoreductase</keyword>
<dbReference type="Proteomes" id="UP000799770">
    <property type="component" value="Unassembled WGS sequence"/>
</dbReference>
<organism evidence="15 16">
    <name type="scientific">Lophiotrema nucula</name>
    <dbReference type="NCBI Taxonomy" id="690887"/>
    <lineage>
        <taxon>Eukaryota</taxon>
        <taxon>Fungi</taxon>
        <taxon>Dikarya</taxon>
        <taxon>Ascomycota</taxon>
        <taxon>Pezizomycotina</taxon>
        <taxon>Dothideomycetes</taxon>
        <taxon>Pleosporomycetidae</taxon>
        <taxon>Pleosporales</taxon>
        <taxon>Lophiotremataceae</taxon>
        <taxon>Lophiotrema</taxon>
    </lineage>
</organism>
<evidence type="ECO:0000256" key="6">
    <source>
        <dbReference type="ARBA" id="ARBA00023004"/>
    </source>
</evidence>
<dbReference type="InterPro" id="IPR019794">
    <property type="entry name" value="Peroxidases_AS"/>
</dbReference>
<feature type="binding site" evidence="9">
    <location>
        <position position="292"/>
    </location>
    <ligand>
        <name>Ca(2+)</name>
        <dbReference type="ChEBI" id="CHEBI:29108"/>
        <label>2</label>
    </ligand>
</feature>
<keyword evidence="7" id="KW-0325">Glycoprotein</keyword>
<dbReference type="PRINTS" id="PR00458">
    <property type="entry name" value="PEROXIDASE"/>
</dbReference>
<keyword evidence="12" id="KW-0732">Signal</keyword>
<feature type="binding site" evidence="9">
    <location>
        <position position="316"/>
    </location>
    <ligand>
        <name>Ca(2+)</name>
        <dbReference type="ChEBI" id="CHEBI:29108"/>
        <label>2</label>
    </ligand>
</feature>
<keyword evidence="11" id="KW-1015">Disulfide bond</keyword>
<sequence>MKLSGLVLSLSLMSLLESTAAYPGMKNTIQEIQRRDVELRERRFLAREQEKRQAEAPDDPEAPEAPEAPEGGDNDDGSTAPVLIGDLMDGGTTPVGKTIARILMKTEQGQSLEAGYKPPLLGTQACKKDTCCVWQYISAAMTLAFRGPSGRCNKYARQAIRLGFHDAGTWSVPNKNAGKDFGGADGSIALSKTEINRAENNGLQDIIGKARVWQKTFGVGMADLIQFAAIHAVVSCPLGPRIRVFVGRKDSSKEAPDGLLPGVNDSADKLIQLFEDKTIPPHDLTALLGAHTTSEQFFVDPKRKGAPQDGTPGVWDTLFYNQTLGTGPLPKQVFRFPSDIAIANDPRARSEWESFSGPGGQSHWNEDYAWAYTRLSMLGVNNMNNMTECTKVLPMPQTTFKGAGELLKSE</sequence>
<feature type="signal peptide" evidence="12">
    <location>
        <begin position="1"/>
        <end position="21"/>
    </location>
</feature>
<dbReference type="PANTHER" id="PTHR31356:SF66">
    <property type="entry name" value="CATALASE-PEROXIDASE"/>
    <property type="match status" value="1"/>
</dbReference>
<feature type="binding site" evidence="9">
    <location>
        <position position="187"/>
    </location>
    <ligand>
        <name>Ca(2+)</name>
        <dbReference type="ChEBI" id="CHEBI:29108"/>
        <label>1</label>
    </ligand>
</feature>
<evidence type="ECO:0000256" key="7">
    <source>
        <dbReference type="ARBA" id="ARBA00023180"/>
    </source>
</evidence>
<gene>
    <name evidence="15" type="ORF">BDV96DRAFT_581645</name>
</gene>
<dbReference type="AlphaFoldDB" id="A0A6A5Z042"/>
<name>A0A6A5Z042_9PLEO</name>
<dbReference type="SUPFAM" id="SSF48113">
    <property type="entry name" value="Heme-dependent peroxidases"/>
    <property type="match status" value="1"/>
</dbReference>
<keyword evidence="6 9" id="KW-0408">Iron</keyword>
<feature type="binding site" evidence="9">
    <location>
        <position position="166"/>
    </location>
    <ligand>
        <name>Ca(2+)</name>
        <dbReference type="ChEBI" id="CHEBI:29108"/>
        <label>1</label>
    </ligand>
</feature>
<feature type="binding site" evidence="9">
    <location>
        <position position="311"/>
    </location>
    <ligand>
        <name>Ca(2+)</name>
        <dbReference type="ChEBI" id="CHEBI:29108"/>
        <label>2</label>
    </ligand>
</feature>
<evidence type="ECO:0000256" key="13">
    <source>
        <dbReference type="SAM" id="MobiDB-lite"/>
    </source>
</evidence>
<dbReference type="InterPro" id="IPR002016">
    <property type="entry name" value="Haem_peroxidase"/>
</dbReference>
<dbReference type="GO" id="GO:0000302">
    <property type="term" value="P:response to reactive oxygen species"/>
    <property type="evidence" value="ECO:0007669"/>
    <property type="project" value="TreeGrafter"/>
</dbReference>
<evidence type="ECO:0000256" key="10">
    <source>
        <dbReference type="PIRSR" id="PIRSR601621-3"/>
    </source>
</evidence>
<dbReference type="GO" id="GO:0046872">
    <property type="term" value="F:metal ion binding"/>
    <property type="evidence" value="ECO:0007669"/>
    <property type="project" value="UniProtKB-UniRule"/>
</dbReference>
<dbReference type="PROSITE" id="PS00436">
    <property type="entry name" value="PEROXIDASE_2"/>
    <property type="match status" value="1"/>
</dbReference>
<dbReference type="InterPro" id="IPR044831">
    <property type="entry name" value="Ccp1-like"/>
</dbReference>
<dbReference type="Gene3D" id="1.10.420.10">
    <property type="entry name" value="Peroxidase, domain 2"/>
    <property type="match status" value="1"/>
</dbReference>
<evidence type="ECO:0000256" key="12">
    <source>
        <dbReference type="RuleBase" id="RU363051"/>
    </source>
</evidence>
<feature type="chain" id="PRO_5025719648" description="Peroxidase" evidence="12">
    <location>
        <begin position="22"/>
        <end position="410"/>
    </location>
</feature>
<keyword evidence="3 9" id="KW-0349">Heme</keyword>
<dbReference type="GO" id="GO:0020037">
    <property type="term" value="F:heme binding"/>
    <property type="evidence" value="ECO:0007669"/>
    <property type="project" value="UniProtKB-UniRule"/>
</dbReference>
<dbReference type="InterPro" id="IPR001621">
    <property type="entry name" value="Ligninase"/>
</dbReference>
<dbReference type="GO" id="GO:0042744">
    <property type="term" value="P:hydrogen peroxide catabolic process"/>
    <property type="evidence" value="ECO:0007669"/>
    <property type="project" value="TreeGrafter"/>
</dbReference>
<reference evidence="15" key="1">
    <citation type="journal article" date="2020" name="Stud. Mycol.">
        <title>101 Dothideomycetes genomes: a test case for predicting lifestyles and emergence of pathogens.</title>
        <authorList>
            <person name="Haridas S."/>
            <person name="Albert R."/>
            <person name="Binder M."/>
            <person name="Bloem J."/>
            <person name="Labutti K."/>
            <person name="Salamov A."/>
            <person name="Andreopoulos B."/>
            <person name="Baker S."/>
            <person name="Barry K."/>
            <person name="Bills G."/>
            <person name="Bluhm B."/>
            <person name="Cannon C."/>
            <person name="Castanera R."/>
            <person name="Culley D."/>
            <person name="Daum C."/>
            <person name="Ezra D."/>
            <person name="Gonzalez J."/>
            <person name="Henrissat B."/>
            <person name="Kuo A."/>
            <person name="Liang C."/>
            <person name="Lipzen A."/>
            <person name="Lutzoni F."/>
            <person name="Magnuson J."/>
            <person name="Mondo S."/>
            <person name="Nolan M."/>
            <person name="Ohm R."/>
            <person name="Pangilinan J."/>
            <person name="Park H.-J."/>
            <person name="Ramirez L."/>
            <person name="Alfaro M."/>
            <person name="Sun H."/>
            <person name="Tritt A."/>
            <person name="Yoshinaga Y."/>
            <person name="Zwiers L.-H."/>
            <person name="Turgeon B."/>
            <person name="Goodwin S."/>
            <person name="Spatafora J."/>
            <person name="Crous P."/>
            <person name="Grigoriev I."/>
        </authorList>
    </citation>
    <scope>NUCLEOTIDE SEQUENCE</scope>
    <source>
        <strain evidence="15">CBS 627.86</strain>
    </source>
</reference>
<evidence type="ECO:0000313" key="15">
    <source>
        <dbReference type="EMBL" id="KAF2111711.1"/>
    </source>
</evidence>
<evidence type="ECO:0000256" key="4">
    <source>
        <dbReference type="ARBA" id="ARBA00022723"/>
    </source>
</evidence>
<dbReference type="PRINTS" id="PR00462">
    <property type="entry name" value="LIGNINASE"/>
</dbReference>
<dbReference type="PANTHER" id="PTHR31356">
    <property type="entry name" value="THYLAKOID LUMENAL 29 KDA PROTEIN, CHLOROPLASTIC-RELATED"/>
    <property type="match status" value="1"/>
</dbReference>
<dbReference type="GO" id="GO:0004601">
    <property type="term" value="F:peroxidase activity"/>
    <property type="evidence" value="ECO:0007669"/>
    <property type="project" value="UniProtKB-KW"/>
</dbReference>
<dbReference type="EC" id="1.11.1.-" evidence="12"/>
<feature type="site" description="Transition state stabilizer" evidence="10">
    <location>
        <position position="161"/>
    </location>
</feature>
<keyword evidence="4 9" id="KW-0479">Metal-binding</keyword>
<dbReference type="PROSITE" id="PS50873">
    <property type="entry name" value="PEROXIDASE_4"/>
    <property type="match status" value="1"/>
</dbReference>
<proteinExistence type="inferred from homology"/>
<protein>
    <recommendedName>
        <fullName evidence="12">Peroxidase</fullName>
        <ecNumber evidence="12">1.11.1.-</ecNumber>
    </recommendedName>
</protein>
<dbReference type="EMBL" id="ML977333">
    <property type="protein sequence ID" value="KAF2111711.1"/>
    <property type="molecule type" value="Genomic_DNA"/>
</dbReference>
<feature type="active site" description="Proton acceptor" evidence="8">
    <location>
        <position position="165"/>
    </location>
</feature>
<feature type="domain" description="Plant heme peroxidase family profile" evidence="14">
    <location>
        <begin position="219"/>
        <end position="292"/>
    </location>
</feature>
<keyword evidence="16" id="KW-1185">Reference proteome</keyword>
<comment type="cofactor">
    <cofactor evidence="9">
        <name>heme b</name>
        <dbReference type="ChEBI" id="CHEBI:60344"/>
    </cofactor>
    <text evidence="9">Binds 1 heme b (iron(II)-protoporphyrin IX) group per subunit.</text>
</comment>
<evidence type="ECO:0000256" key="2">
    <source>
        <dbReference type="ARBA" id="ARBA00022559"/>
    </source>
</evidence>
<feature type="disulfide bond" evidence="11">
    <location>
        <begin position="131"/>
        <end position="389"/>
    </location>
</feature>
<feature type="binding site" evidence="9">
    <location>
        <position position="185"/>
    </location>
    <ligand>
        <name>Ca(2+)</name>
        <dbReference type="ChEBI" id="CHEBI:29108"/>
        <label>1</label>
    </ligand>
</feature>
<evidence type="ECO:0000256" key="9">
    <source>
        <dbReference type="PIRSR" id="PIRSR601621-2"/>
    </source>
</evidence>
<feature type="binding site" description="axial binding residue" evidence="9">
    <location>
        <position position="291"/>
    </location>
    <ligand>
        <name>heme b</name>
        <dbReference type="ChEBI" id="CHEBI:60344"/>
    </ligand>
    <ligandPart>
        <name>Fe</name>
        <dbReference type="ChEBI" id="CHEBI:18248"/>
    </ligandPart>
</feature>
<evidence type="ECO:0000256" key="8">
    <source>
        <dbReference type="PIRSR" id="PIRSR601621-1"/>
    </source>
</evidence>
<evidence type="ECO:0000256" key="3">
    <source>
        <dbReference type="ARBA" id="ARBA00022617"/>
    </source>
</evidence>
<feature type="region of interest" description="Disordered" evidence="13">
    <location>
        <begin position="47"/>
        <end position="90"/>
    </location>
</feature>
<evidence type="ECO:0000256" key="1">
    <source>
        <dbReference type="ARBA" id="ARBA00006089"/>
    </source>
</evidence>
<accession>A0A6A5Z042</accession>
<evidence type="ECO:0000313" key="16">
    <source>
        <dbReference type="Proteomes" id="UP000799770"/>
    </source>
</evidence>
<feature type="disulfide bond" evidence="11">
    <location>
        <begin position="152"/>
        <end position="236"/>
    </location>
</feature>
<comment type="cofactor">
    <cofactor evidence="9 12">
        <name>Ca(2+)</name>
        <dbReference type="ChEBI" id="CHEBI:29108"/>
    </cofactor>
    <text evidence="9 12">Binds 2 calcium ions per subunit.</text>
</comment>
<keyword evidence="9 12" id="KW-0106">Calcium</keyword>
<evidence type="ECO:0000256" key="5">
    <source>
        <dbReference type="ARBA" id="ARBA00023002"/>
    </source>
</evidence>
<dbReference type="Gene3D" id="1.10.520.10">
    <property type="match status" value="1"/>
</dbReference>
<dbReference type="GO" id="GO:0034599">
    <property type="term" value="P:cellular response to oxidative stress"/>
    <property type="evidence" value="ECO:0007669"/>
    <property type="project" value="InterPro"/>
</dbReference>
<feature type="binding site" evidence="9">
    <location>
        <position position="309"/>
    </location>
    <ligand>
        <name>Ca(2+)</name>
        <dbReference type="ChEBI" id="CHEBI:29108"/>
        <label>2</label>
    </ligand>
</feature>
<evidence type="ECO:0000259" key="14">
    <source>
        <dbReference type="PROSITE" id="PS50873"/>
    </source>
</evidence>